<proteinExistence type="predicted"/>
<organism evidence="3 4">
    <name type="scientific">Mollisia scopiformis</name>
    <name type="common">Conifer needle endophyte fungus</name>
    <name type="synonym">Phialocephala scopiformis</name>
    <dbReference type="NCBI Taxonomy" id="149040"/>
    <lineage>
        <taxon>Eukaryota</taxon>
        <taxon>Fungi</taxon>
        <taxon>Dikarya</taxon>
        <taxon>Ascomycota</taxon>
        <taxon>Pezizomycotina</taxon>
        <taxon>Leotiomycetes</taxon>
        <taxon>Helotiales</taxon>
        <taxon>Mollisiaceae</taxon>
        <taxon>Mollisia</taxon>
    </lineage>
</organism>
<feature type="compositionally biased region" description="Low complexity" evidence="1">
    <location>
        <begin position="183"/>
        <end position="195"/>
    </location>
</feature>
<dbReference type="KEGG" id="psco:LY89DRAFT_328516"/>
<gene>
    <name evidence="3" type="ORF">LY89DRAFT_328516</name>
</gene>
<evidence type="ECO:0000259" key="2">
    <source>
        <dbReference type="Pfam" id="PF22893"/>
    </source>
</evidence>
<dbReference type="RefSeq" id="XP_018063230.1">
    <property type="nucleotide sequence ID" value="XM_018206767.1"/>
</dbReference>
<dbReference type="InParanoid" id="A0A132B8Z5"/>
<reference evidence="3 4" key="1">
    <citation type="submission" date="2015-10" db="EMBL/GenBank/DDBJ databases">
        <title>Full genome of DAOMC 229536 Phialocephala scopiformis, a fungal endophyte of spruce producing the potent anti-insectan compound rugulosin.</title>
        <authorList>
            <consortium name="DOE Joint Genome Institute"/>
            <person name="Walker A.K."/>
            <person name="Frasz S.L."/>
            <person name="Seifert K.A."/>
            <person name="Miller J.D."/>
            <person name="Mondo S.J."/>
            <person name="Labutti K."/>
            <person name="Lipzen A."/>
            <person name="Dockter R."/>
            <person name="Kennedy M."/>
            <person name="Grigoriev I.V."/>
            <person name="Spatafora J.W."/>
        </authorList>
    </citation>
    <scope>NUCLEOTIDE SEQUENCE [LARGE SCALE GENOMIC DNA]</scope>
    <source>
        <strain evidence="3 4">CBS 120377</strain>
    </source>
</reference>
<dbReference type="Proteomes" id="UP000070700">
    <property type="component" value="Unassembled WGS sequence"/>
</dbReference>
<dbReference type="Pfam" id="PF22893">
    <property type="entry name" value="ULD_2"/>
    <property type="match status" value="1"/>
</dbReference>
<dbReference type="GeneID" id="28816493"/>
<dbReference type="AlphaFoldDB" id="A0A132B8Z5"/>
<name>A0A132B8Z5_MOLSC</name>
<evidence type="ECO:0000256" key="1">
    <source>
        <dbReference type="SAM" id="MobiDB-lite"/>
    </source>
</evidence>
<dbReference type="EMBL" id="KQ947434">
    <property type="protein sequence ID" value="KUJ08875.1"/>
    <property type="molecule type" value="Genomic_DNA"/>
</dbReference>
<dbReference type="InterPro" id="IPR054464">
    <property type="entry name" value="ULD_fung"/>
</dbReference>
<dbReference type="OrthoDB" id="3200163at2759"/>
<accession>A0A132B8Z5</accession>
<sequence length="425" mass="48924">MDDVQSLISISSQKPKDLGYPWETGQTGEYVKIDDGLEKPFYLPFDLCSTPKDFIGILTHKYKSKQLPGLPQVQRGHFGALNWSESTYITLDNWESMVREGGGVKIAFIMSTWHGFPLGKCMRCYKPRGKNTAGPRQTKCFSCGLEVRRVEPDAIPFEATDVSVGFGPDQYRKYQITSRKKTSPGTTPPATSAPETAKHNTFSDNPPIDFVCKRLIVKWEPIFNFVHRYLHCRCVIRLSTPSHIEKEQTLLTFAQCPRHNETGATHLDYGDLDYHSDKYFDRFGGYRSFQAMIYAFAPNIYEILGREKFLAGEQIDAAFDALNAFRRGDEMRLRKAFLEYVYEVNDELERNGFPLPESAVHGVKDERRRREEAHAVGNKELGFPEFSKDLRKEFQRDIREVPMMKEVDEILDGKWSGKPHWMIED</sequence>
<feature type="region of interest" description="Disordered" evidence="1">
    <location>
        <begin position="177"/>
        <end position="200"/>
    </location>
</feature>
<feature type="domain" description="Ubiquitin-like" evidence="2">
    <location>
        <begin position="29"/>
        <end position="110"/>
    </location>
</feature>
<keyword evidence="4" id="KW-1185">Reference proteome</keyword>
<evidence type="ECO:0000313" key="3">
    <source>
        <dbReference type="EMBL" id="KUJ08875.1"/>
    </source>
</evidence>
<protein>
    <recommendedName>
        <fullName evidence="2">Ubiquitin-like domain-containing protein</fullName>
    </recommendedName>
</protein>
<evidence type="ECO:0000313" key="4">
    <source>
        <dbReference type="Proteomes" id="UP000070700"/>
    </source>
</evidence>